<dbReference type="AlphaFoldDB" id="A0A1G7U305"/>
<name>A0A1G7U305_9PROT</name>
<feature type="domain" description="Glycosyltransferase subfamily 4-like N-terminal" evidence="1">
    <location>
        <begin position="15"/>
        <end position="153"/>
    </location>
</feature>
<dbReference type="Proteomes" id="UP000217076">
    <property type="component" value="Unassembled WGS sequence"/>
</dbReference>
<dbReference type="Pfam" id="PF13692">
    <property type="entry name" value="Glyco_trans_1_4"/>
    <property type="match status" value="1"/>
</dbReference>
<keyword evidence="3" id="KW-1185">Reference proteome</keyword>
<dbReference type="STRING" id="83401.SAMN05421742_101175"/>
<evidence type="ECO:0000313" key="3">
    <source>
        <dbReference type="Proteomes" id="UP000217076"/>
    </source>
</evidence>
<keyword evidence="2" id="KW-0808">Transferase</keyword>
<protein>
    <submittedName>
        <fullName evidence="2">Glycosyltransferase involved in cell wall bisynthesis</fullName>
    </submittedName>
</protein>
<dbReference type="CDD" id="cd03811">
    <property type="entry name" value="GT4_GT28_WabH-like"/>
    <property type="match status" value="1"/>
</dbReference>
<dbReference type="OrthoDB" id="529131at2"/>
<dbReference type="EMBL" id="FNCV01000001">
    <property type="protein sequence ID" value="SDG41439.1"/>
    <property type="molecule type" value="Genomic_DNA"/>
</dbReference>
<dbReference type="PANTHER" id="PTHR12526:SF635">
    <property type="entry name" value="GLYCOSYL TRANSFERASE GROUP 1"/>
    <property type="match status" value="1"/>
</dbReference>
<dbReference type="InterPro" id="IPR028098">
    <property type="entry name" value="Glyco_trans_4-like_N"/>
</dbReference>
<sequence>MSPRVMQVMAGAPHGGAELFFERLAIALADSGLDQHLVIRPDADRQRRLQAAGITPHTLPFGGRLDVKTRLGLRRLIGQLKPQVVLSWMNRATLFCPPPAGRFVQVARLGGYYDLKYYKRCDHLIGNTEDIVDYLTGQGWPAERAHHLPNFVSQRRAEPESRKAHYTPLQAPLIFALGRLHPNKGFDVLIRALTRVPDAYLWLAGEGPLRAELEALAQELGVKPRVRFLGWREDVAPLFAAADLFVCPSRHEPLGNVVLEAWAQGLPVVAADALGPGTLIEHGESGLLAPIDDPEALAKAIKAVTTQPALADRLAENGLAAFEAGHTEEKVVRAYRAFFDRVARQGD</sequence>
<proteinExistence type="predicted"/>
<dbReference type="Pfam" id="PF13439">
    <property type="entry name" value="Glyco_transf_4"/>
    <property type="match status" value="1"/>
</dbReference>
<evidence type="ECO:0000259" key="1">
    <source>
        <dbReference type="Pfam" id="PF13439"/>
    </source>
</evidence>
<dbReference type="GO" id="GO:0016757">
    <property type="term" value="F:glycosyltransferase activity"/>
    <property type="evidence" value="ECO:0007669"/>
    <property type="project" value="TreeGrafter"/>
</dbReference>
<dbReference type="RefSeq" id="WP_092614047.1">
    <property type="nucleotide sequence ID" value="NZ_FNCV01000001.1"/>
</dbReference>
<organism evidence="2 3">
    <name type="scientific">Roseospirillum parvum</name>
    <dbReference type="NCBI Taxonomy" id="83401"/>
    <lineage>
        <taxon>Bacteria</taxon>
        <taxon>Pseudomonadati</taxon>
        <taxon>Pseudomonadota</taxon>
        <taxon>Alphaproteobacteria</taxon>
        <taxon>Rhodospirillales</taxon>
        <taxon>Rhodospirillaceae</taxon>
        <taxon>Roseospirillum</taxon>
    </lineage>
</organism>
<evidence type="ECO:0000313" key="2">
    <source>
        <dbReference type="EMBL" id="SDG41439.1"/>
    </source>
</evidence>
<dbReference type="SUPFAM" id="SSF53756">
    <property type="entry name" value="UDP-Glycosyltransferase/glycogen phosphorylase"/>
    <property type="match status" value="1"/>
</dbReference>
<dbReference type="PANTHER" id="PTHR12526">
    <property type="entry name" value="GLYCOSYLTRANSFERASE"/>
    <property type="match status" value="1"/>
</dbReference>
<dbReference type="Gene3D" id="3.40.50.2000">
    <property type="entry name" value="Glycogen Phosphorylase B"/>
    <property type="match status" value="2"/>
</dbReference>
<reference evidence="3" key="1">
    <citation type="submission" date="2016-10" db="EMBL/GenBank/DDBJ databases">
        <authorList>
            <person name="Varghese N."/>
            <person name="Submissions S."/>
        </authorList>
    </citation>
    <scope>NUCLEOTIDE SEQUENCE [LARGE SCALE GENOMIC DNA]</scope>
    <source>
        <strain evidence="3">930I</strain>
    </source>
</reference>
<gene>
    <name evidence="2" type="ORF">SAMN05421742_101175</name>
</gene>
<accession>A0A1G7U305</accession>